<accession>A0A7Y6M543</accession>
<organism evidence="1 2">
    <name type="scientific">Nonomuraea montanisoli</name>
    <dbReference type="NCBI Taxonomy" id="2741721"/>
    <lineage>
        <taxon>Bacteria</taxon>
        <taxon>Bacillati</taxon>
        <taxon>Actinomycetota</taxon>
        <taxon>Actinomycetes</taxon>
        <taxon>Streptosporangiales</taxon>
        <taxon>Streptosporangiaceae</taxon>
        <taxon>Nonomuraea</taxon>
    </lineage>
</organism>
<reference evidence="1 2" key="1">
    <citation type="submission" date="2020-06" db="EMBL/GenBank/DDBJ databases">
        <title>Nonomuraea sp. SMC257, a novel actinomycete isolated from soil.</title>
        <authorList>
            <person name="Chanama M."/>
        </authorList>
    </citation>
    <scope>NUCLEOTIDE SEQUENCE [LARGE SCALE GENOMIC DNA]</scope>
    <source>
        <strain evidence="1 2">SMC257</strain>
    </source>
</reference>
<comment type="caution">
    <text evidence="1">The sequence shown here is derived from an EMBL/GenBank/DDBJ whole genome shotgun (WGS) entry which is preliminary data.</text>
</comment>
<keyword evidence="2" id="KW-1185">Reference proteome</keyword>
<evidence type="ECO:0000313" key="2">
    <source>
        <dbReference type="Proteomes" id="UP000586042"/>
    </source>
</evidence>
<dbReference type="RefSeq" id="WP_175592859.1">
    <property type="nucleotide sequence ID" value="NZ_JABWGN010000011.1"/>
</dbReference>
<name>A0A7Y6M543_9ACTN</name>
<sequence>MAFPDWSPRPEEWVSLRTLLEIEGDGAGVTVTTEVILYLGHTRVRARRYRGEEARRFWLELMKRTSS</sequence>
<gene>
    <name evidence="1" type="ORF">HTZ77_28970</name>
</gene>
<proteinExistence type="predicted"/>
<dbReference type="EMBL" id="JABWGN010000011">
    <property type="protein sequence ID" value="NUW35433.1"/>
    <property type="molecule type" value="Genomic_DNA"/>
</dbReference>
<dbReference type="AlphaFoldDB" id="A0A7Y6M543"/>
<dbReference type="Proteomes" id="UP000586042">
    <property type="component" value="Unassembled WGS sequence"/>
</dbReference>
<evidence type="ECO:0000313" key="1">
    <source>
        <dbReference type="EMBL" id="NUW35433.1"/>
    </source>
</evidence>
<protein>
    <submittedName>
        <fullName evidence="1">Uncharacterized protein</fullName>
    </submittedName>
</protein>